<accession>A0A1M5T9N2</accession>
<sequence>MKIEYRDEDFKYINDPETYKKKSRWYKHFLAHGKLKIREQYHSDALFALHYYLDPEDNETELLEKYRDIPALEILSFRTRNAYGDLWVETVKYYDFDSNTFSNLIIRELYDDRNFPIAWECTDPALPETDTFHYQLLKSYYNTDSYLNGEYFDSRFHSGRFTDIEYFPQGIDTDSQDLERGIIGIQAEQLMQRMKILPKMRAWYVNNEFLPQL</sequence>
<dbReference type="RefSeq" id="WP_073064101.1">
    <property type="nucleotide sequence ID" value="NZ_FQWT01000004.1"/>
</dbReference>
<dbReference type="Proteomes" id="UP000184047">
    <property type="component" value="Unassembled WGS sequence"/>
</dbReference>
<organism evidence="1 2">
    <name type="scientific">Chryseobacterium oranimense</name>
    <dbReference type="NCBI Taxonomy" id="421058"/>
    <lineage>
        <taxon>Bacteria</taxon>
        <taxon>Pseudomonadati</taxon>
        <taxon>Bacteroidota</taxon>
        <taxon>Flavobacteriia</taxon>
        <taxon>Flavobacteriales</taxon>
        <taxon>Weeksellaceae</taxon>
        <taxon>Chryseobacterium group</taxon>
        <taxon>Chryseobacterium</taxon>
    </lineage>
</organism>
<name>A0A1M5T9N2_9FLAO</name>
<proteinExistence type="predicted"/>
<gene>
    <name evidence="1" type="ORF">SAMN05421866_2889</name>
</gene>
<protein>
    <submittedName>
        <fullName evidence="1">Uncharacterized protein</fullName>
    </submittedName>
</protein>
<dbReference type="EMBL" id="FQWT01000004">
    <property type="protein sequence ID" value="SHH47424.1"/>
    <property type="molecule type" value="Genomic_DNA"/>
</dbReference>
<dbReference type="AlphaFoldDB" id="A0A1M5T9N2"/>
<dbReference type="STRING" id="421058.SAMN05421866_2889"/>
<reference evidence="2" key="1">
    <citation type="submission" date="2016-11" db="EMBL/GenBank/DDBJ databases">
        <authorList>
            <person name="Varghese N."/>
            <person name="Submissions S."/>
        </authorList>
    </citation>
    <scope>NUCLEOTIDE SEQUENCE [LARGE SCALE GENOMIC DNA]</scope>
    <source>
        <strain evidence="2">DSM 19055</strain>
    </source>
</reference>
<evidence type="ECO:0000313" key="1">
    <source>
        <dbReference type="EMBL" id="SHH47424.1"/>
    </source>
</evidence>
<evidence type="ECO:0000313" key="2">
    <source>
        <dbReference type="Proteomes" id="UP000184047"/>
    </source>
</evidence>
<dbReference type="OrthoDB" id="9953980at2"/>
<keyword evidence="2" id="KW-1185">Reference proteome</keyword>